<dbReference type="InterPro" id="IPR001810">
    <property type="entry name" value="F-box_dom"/>
</dbReference>
<dbReference type="Gene3D" id="1.20.1280.50">
    <property type="match status" value="1"/>
</dbReference>
<keyword evidence="2" id="KW-1185">Reference proteome</keyword>
<sequence length="450" mass="51098">MDAFPDELLLMVLSYIDDALTLLDAVPLVCKRWHRLSRDPGAWNNATVSIVGCSYDEEGCYSKKHENHDKILKAARILLHAPALRRVCFDCPSDSSDLLSCPYDKETMASALVRSRAEVHGIVFPQPDFWGSSASFPDFLRQALTPEGLSTLVDFLSRNSSHVRYLKLGHTLQAGKELLRALGQCQNLEELHLMLSDGPRYKGELRGQRLPNLKRLTLGASRYKVRGCRAFLRDLRGCVAQSVRHVHCEYWCSSSEDVLAELSQCVELRSLRCGVEGVAFVKTLVRLRSLSLLIEDGDQEQQRELCTVERELRACGELQSLQELRLDDSHFFVHEHRPALSELLKTLCTKTPNLMHLSTNGMLEKVFPETVIGLFKSLPRLESVHIDQIWFKCLSKLTEAEVGGIKRISGTVTYRKGEGDSCRAALEQFKRQRPELDCRLTDREYTYCRN</sequence>
<evidence type="ECO:0000313" key="4">
    <source>
        <dbReference type="RefSeq" id="XP_034246194.1"/>
    </source>
</evidence>
<accession>A0A6P8Z153</accession>
<dbReference type="AlphaFoldDB" id="A0A6P8Z153"/>
<dbReference type="KEGG" id="tpal:117648092"/>
<dbReference type="Pfam" id="PF12937">
    <property type="entry name" value="F-box-like"/>
    <property type="match status" value="1"/>
</dbReference>
<dbReference type="GeneID" id="117648092"/>
<evidence type="ECO:0000313" key="2">
    <source>
        <dbReference type="Proteomes" id="UP000515158"/>
    </source>
</evidence>
<dbReference type="InterPro" id="IPR036047">
    <property type="entry name" value="F-box-like_dom_sf"/>
</dbReference>
<protein>
    <submittedName>
        <fullName evidence="3 4">Uncharacterized protein LOC117648092</fullName>
    </submittedName>
</protein>
<dbReference type="PROSITE" id="PS50181">
    <property type="entry name" value="FBOX"/>
    <property type="match status" value="1"/>
</dbReference>
<feature type="domain" description="F-box" evidence="1">
    <location>
        <begin position="1"/>
        <end position="46"/>
    </location>
</feature>
<dbReference type="RefSeq" id="XP_034246194.1">
    <property type="nucleotide sequence ID" value="XM_034390303.1"/>
</dbReference>
<dbReference type="RefSeq" id="XP_034246193.1">
    <property type="nucleotide sequence ID" value="XM_034390302.1"/>
</dbReference>
<dbReference type="Proteomes" id="UP000515158">
    <property type="component" value="Unplaced"/>
</dbReference>
<organism evidence="3">
    <name type="scientific">Thrips palmi</name>
    <name type="common">Melon thrips</name>
    <dbReference type="NCBI Taxonomy" id="161013"/>
    <lineage>
        <taxon>Eukaryota</taxon>
        <taxon>Metazoa</taxon>
        <taxon>Ecdysozoa</taxon>
        <taxon>Arthropoda</taxon>
        <taxon>Hexapoda</taxon>
        <taxon>Insecta</taxon>
        <taxon>Pterygota</taxon>
        <taxon>Neoptera</taxon>
        <taxon>Paraneoptera</taxon>
        <taxon>Thysanoptera</taxon>
        <taxon>Terebrantia</taxon>
        <taxon>Thripoidea</taxon>
        <taxon>Thripidae</taxon>
        <taxon>Thrips</taxon>
    </lineage>
</organism>
<dbReference type="OrthoDB" id="10257471at2759"/>
<dbReference type="SUPFAM" id="SSF81383">
    <property type="entry name" value="F-box domain"/>
    <property type="match status" value="1"/>
</dbReference>
<name>A0A6P8Z153_THRPL</name>
<evidence type="ECO:0000259" key="1">
    <source>
        <dbReference type="PROSITE" id="PS50181"/>
    </source>
</evidence>
<dbReference type="SUPFAM" id="SSF52047">
    <property type="entry name" value="RNI-like"/>
    <property type="match status" value="1"/>
</dbReference>
<reference evidence="3 4" key="1">
    <citation type="submission" date="2025-04" db="UniProtKB">
        <authorList>
            <consortium name="RefSeq"/>
        </authorList>
    </citation>
    <scope>IDENTIFICATION</scope>
    <source>
        <tissue evidence="3 4">Total insect</tissue>
    </source>
</reference>
<proteinExistence type="predicted"/>
<gene>
    <name evidence="3 4" type="primary">LOC117648092</name>
</gene>
<dbReference type="InterPro" id="IPR032675">
    <property type="entry name" value="LRR_dom_sf"/>
</dbReference>
<evidence type="ECO:0000313" key="3">
    <source>
        <dbReference type="RefSeq" id="XP_034246193.1"/>
    </source>
</evidence>
<dbReference type="Gene3D" id="3.80.10.10">
    <property type="entry name" value="Ribonuclease Inhibitor"/>
    <property type="match status" value="1"/>
</dbReference>